<dbReference type="PRINTS" id="PR00778">
    <property type="entry name" value="HTHARSR"/>
</dbReference>
<sequence>MLTIASRLDAMNRLGRALADPTRCRILLALLDGPAYPGRLAAELELTRSNVSNHLTCLRGCGLIVGTPQGRQMRYEIADRHLAHAIKDLLEMVLAVDTGEPCVDDETLPGAETLPRSETPVDDVTSLDDECLAGGAPGAANRAVADEVAAP</sequence>
<dbReference type="InterPro" id="IPR036390">
    <property type="entry name" value="WH_DNA-bd_sf"/>
</dbReference>
<dbReference type="InterPro" id="IPR036388">
    <property type="entry name" value="WH-like_DNA-bd_sf"/>
</dbReference>
<evidence type="ECO:0000313" key="3">
    <source>
        <dbReference type="Proteomes" id="UP000475214"/>
    </source>
</evidence>
<dbReference type="GO" id="GO:0010288">
    <property type="term" value="P:response to lead ion"/>
    <property type="evidence" value="ECO:0007669"/>
    <property type="project" value="TreeGrafter"/>
</dbReference>
<feature type="domain" description="HTH arsR-type" evidence="1">
    <location>
        <begin position="4"/>
        <end position="97"/>
    </location>
</feature>
<protein>
    <submittedName>
        <fullName evidence="2">Winged helix-turn-helix transcriptional regulator</fullName>
    </submittedName>
</protein>
<proteinExistence type="predicted"/>
<dbReference type="GO" id="GO:0032791">
    <property type="term" value="F:lead ion binding"/>
    <property type="evidence" value="ECO:0007669"/>
    <property type="project" value="TreeGrafter"/>
</dbReference>
<dbReference type="NCBIfam" id="NF033788">
    <property type="entry name" value="HTH_metalloreg"/>
    <property type="match status" value="1"/>
</dbReference>
<accession>A0A6L9SGH7</accession>
<dbReference type="PROSITE" id="PS50987">
    <property type="entry name" value="HTH_ARSR_2"/>
    <property type="match status" value="1"/>
</dbReference>
<name>A0A6L9SGH7_9ACTN</name>
<dbReference type="PANTHER" id="PTHR39168">
    <property type="entry name" value="TRANSCRIPTIONAL REGULATOR-RELATED"/>
    <property type="match status" value="1"/>
</dbReference>
<dbReference type="Gene3D" id="1.10.10.10">
    <property type="entry name" value="Winged helix-like DNA-binding domain superfamily/Winged helix DNA-binding domain"/>
    <property type="match status" value="1"/>
</dbReference>
<dbReference type="InterPro" id="IPR052543">
    <property type="entry name" value="HTH_Metal-responsive_Reg"/>
</dbReference>
<dbReference type="GO" id="GO:0003700">
    <property type="term" value="F:DNA-binding transcription factor activity"/>
    <property type="evidence" value="ECO:0007669"/>
    <property type="project" value="InterPro"/>
</dbReference>
<keyword evidence="3" id="KW-1185">Reference proteome</keyword>
<dbReference type="CDD" id="cd00090">
    <property type="entry name" value="HTH_ARSR"/>
    <property type="match status" value="1"/>
</dbReference>
<dbReference type="Proteomes" id="UP000475214">
    <property type="component" value="Unassembled WGS sequence"/>
</dbReference>
<dbReference type="Pfam" id="PF01022">
    <property type="entry name" value="HTH_5"/>
    <property type="match status" value="1"/>
</dbReference>
<dbReference type="SUPFAM" id="SSF46785">
    <property type="entry name" value="Winged helix' DNA-binding domain"/>
    <property type="match status" value="1"/>
</dbReference>
<dbReference type="EMBL" id="JAAGOA010000023">
    <property type="protein sequence ID" value="NEE03542.1"/>
    <property type="molecule type" value="Genomic_DNA"/>
</dbReference>
<dbReference type="GO" id="GO:0003677">
    <property type="term" value="F:DNA binding"/>
    <property type="evidence" value="ECO:0007669"/>
    <property type="project" value="TreeGrafter"/>
</dbReference>
<comment type="caution">
    <text evidence="2">The sequence shown here is derived from an EMBL/GenBank/DDBJ whole genome shotgun (WGS) entry which is preliminary data.</text>
</comment>
<dbReference type="GO" id="GO:0046686">
    <property type="term" value="P:response to cadmium ion"/>
    <property type="evidence" value="ECO:0007669"/>
    <property type="project" value="TreeGrafter"/>
</dbReference>
<dbReference type="InterPro" id="IPR011991">
    <property type="entry name" value="ArsR-like_HTH"/>
</dbReference>
<evidence type="ECO:0000259" key="1">
    <source>
        <dbReference type="PROSITE" id="PS50987"/>
    </source>
</evidence>
<dbReference type="PANTHER" id="PTHR39168:SF2">
    <property type="entry name" value="HTH-TYPE TRANSCRIPTIONAL REGULATOR CMTR"/>
    <property type="match status" value="1"/>
</dbReference>
<reference evidence="2 3" key="1">
    <citation type="submission" date="2020-02" db="EMBL/GenBank/DDBJ databases">
        <authorList>
            <person name="Li X.-J."/>
            <person name="Han X.-M."/>
        </authorList>
    </citation>
    <scope>NUCLEOTIDE SEQUENCE [LARGE SCALE GENOMIC DNA]</scope>
    <source>
        <strain evidence="2 3">CCTCC AB 2017055</strain>
    </source>
</reference>
<evidence type="ECO:0000313" key="2">
    <source>
        <dbReference type="EMBL" id="NEE03542.1"/>
    </source>
</evidence>
<dbReference type="GO" id="GO:0097063">
    <property type="term" value="F:cadmium ion sensor activity"/>
    <property type="evidence" value="ECO:0007669"/>
    <property type="project" value="TreeGrafter"/>
</dbReference>
<dbReference type="InterPro" id="IPR001845">
    <property type="entry name" value="HTH_ArsR_DNA-bd_dom"/>
</dbReference>
<dbReference type="SMART" id="SM00418">
    <property type="entry name" value="HTH_ARSR"/>
    <property type="match status" value="1"/>
</dbReference>
<organism evidence="2 3">
    <name type="scientific">Phytoactinopolyspora halotolerans</name>
    <dbReference type="NCBI Taxonomy" id="1981512"/>
    <lineage>
        <taxon>Bacteria</taxon>
        <taxon>Bacillati</taxon>
        <taxon>Actinomycetota</taxon>
        <taxon>Actinomycetes</taxon>
        <taxon>Jiangellales</taxon>
        <taxon>Jiangellaceae</taxon>
        <taxon>Phytoactinopolyspora</taxon>
    </lineage>
</organism>
<gene>
    <name evidence="2" type="ORF">G1H10_25585</name>
</gene>
<dbReference type="AlphaFoldDB" id="A0A6L9SGH7"/>